<sequence>MYNENLVERPLNLRSDLTQKRVRFAILSDPRRPQNWVRFMAGRGRQASTQKWVRRRNRYAGTAS</sequence>
<evidence type="ECO:0000313" key="3">
    <source>
        <dbReference type="Proteomes" id="UP000257139"/>
    </source>
</evidence>
<accession>A0A7Z7JE56</accession>
<proteinExistence type="predicted"/>
<dbReference type="EMBL" id="LT978514">
    <property type="protein sequence ID" value="SPC21942.1"/>
    <property type="molecule type" value="Genomic_DNA"/>
</dbReference>
<dbReference type="Proteomes" id="UP000257139">
    <property type="component" value="Chromosome CBM2594_b"/>
</dbReference>
<reference evidence="2 3" key="1">
    <citation type="submission" date="2018-01" db="EMBL/GenBank/DDBJ databases">
        <authorList>
            <person name="Clerissi C."/>
        </authorList>
    </citation>
    <scope>NUCLEOTIDE SEQUENCE [LARGE SCALE GENOMIC DNA]</scope>
    <source>
        <strain evidence="2">Cupriavidus taiwanensis STM 6021</strain>
    </source>
</reference>
<dbReference type="AlphaFoldDB" id="A0A7Z7JE56"/>
<protein>
    <submittedName>
        <fullName evidence="2">Uncharacterized protein</fullName>
    </submittedName>
</protein>
<name>A0A7Z7JE56_9BURK</name>
<feature type="region of interest" description="Disordered" evidence="1">
    <location>
        <begin position="44"/>
        <end position="64"/>
    </location>
</feature>
<gene>
    <name evidence="2" type="ORF">CBM2594_B10862</name>
</gene>
<evidence type="ECO:0000256" key="1">
    <source>
        <dbReference type="SAM" id="MobiDB-lite"/>
    </source>
</evidence>
<organism evidence="2 3">
    <name type="scientific">Cupriavidus taiwanensis</name>
    <dbReference type="NCBI Taxonomy" id="164546"/>
    <lineage>
        <taxon>Bacteria</taxon>
        <taxon>Pseudomonadati</taxon>
        <taxon>Pseudomonadota</taxon>
        <taxon>Betaproteobacteria</taxon>
        <taxon>Burkholderiales</taxon>
        <taxon>Burkholderiaceae</taxon>
        <taxon>Cupriavidus</taxon>
    </lineage>
</organism>
<evidence type="ECO:0000313" key="2">
    <source>
        <dbReference type="EMBL" id="SPC21942.1"/>
    </source>
</evidence>